<dbReference type="InterPro" id="IPR002885">
    <property type="entry name" value="PPR_rpt"/>
</dbReference>
<dbReference type="PROSITE" id="PS51375">
    <property type="entry name" value="PPR"/>
    <property type="match status" value="4"/>
</dbReference>
<dbReference type="NCBIfam" id="TIGR00756">
    <property type="entry name" value="PPR"/>
    <property type="match status" value="3"/>
</dbReference>
<feature type="repeat" description="PPR" evidence="3">
    <location>
        <begin position="228"/>
        <end position="262"/>
    </location>
</feature>
<name>A0A6A4QZN6_LUPAL</name>
<dbReference type="FunFam" id="1.25.40.10:FF:001495">
    <property type="entry name" value="Pentatricopeptide repeat-containing protein At3g13880"/>
    <property type="match status" value="1"/>
</dbReference>
<sequence length="843" mass="94324">MLCPPNTVTLFQKLNTLKLIFPQFLTIIQQPHHSIHTLPQQDQQPRPSHSSSDQNVATKTTSTCTKLIHSSILTGSLFPGNLAHANIIKLFLQPSLILHNTLLLMYGKVGDLSSVHNLFDEMPQRNVVSYNSLISGYSRMGFYDKALNAFCESRVEGFMLDEYTYAGVLGVCGCICDVKLGKTVHGLVIVSGLDGMVFVINSLIDMYSKCGWIDQARLLFETSAANVDDVSWNSLISGYVRLGGYNEVFKLVMRMHWSGFMFSTFTLGTVLKACCVHNLNCFGKMLHGYMVKHGLDLDVVVGTALLDMYAKTGSLTDAIRIFMCFPYRNDVMYNAMISRFLQMQTISSEYGQEALHLFCQMRSQGLKSSKFTFSSILKACIAVENFEIGKQIHAQICKNNLQSNEFIGTSLVDMYSFFGSMDDGLRCFNSTSKLDIVSWTSMIAGYVQNGQLENALSLFHQLLACGRKPDEFIISSVMSACAEMVAARSGEQIQSYALKSGVADVTIVQNSQICMYAKSGDIDSAQLTFQETKNPDVVSWSVMICSYAQHGFANEALRLFKLMTASRIQPNHITFLGILTACSHGGLIEEGLRYLDIMKNDYGITANVKHSACIVDLLGRAGRLQDAHNFIFDSGFEDDPVIWRALLGACRVHKDTVMGKHVAKRVIELEPHAAASYVLLYNIYDDAGNEKPASEVRKLMQDRGVKKEPGISWIEVGNKVHTFLVDDRSHEMSHLIYSRLEEMLVKINKINFNNEKLLLDISEAQLSGTIGMNHHSEKLAVTFGIISLPTSAPVRVMKNLRVCSDCHTTMKLISKVERREIILRDTIRFHHFKEGFCSCKDYW</sequence>
<feature type="repeat" description="PPR" evidence="3">
    <location>
        <begin position="536"/>
        <end position="570"/>
    </location>
</feature>
<accession>A0A6A4QZN6</accession>
<evidence type="ECO:0000256" key="3">
    <source>
        <dbReference type="PROSITE-ProRule" id="PRU00708"/>
    </source>
</evidence>
<evidence type="ECO:0000256" key="4">
    <source>
        <dbReference type="SAM" id="MobiDB-lite"/>
    </source>
</evidence>
<feature type="domain" description="DYW" evidence="5">
    <location>
        <begin position="773"/>
        <end position="843"/>
    </location>
</feature>
<organism evidence="6 7">
    <name type="scientific">Lupinus albus</name>
    <name type="common">White lupine</name>
    <name type="synonym">Lupinus termis</name>
    <dbReference type="NCBI Taxonomy" id="3870"/>
    <lineage>
        <taxon>Eukaryota</taxon>
        <taxon>Viridiplantae</taxon>
        <taxon>Streptophyta</taxon>
        <taxon>Embryophyta</taxon>
        <taxon>Tracheophyta</taxon>
        <taxon>Spermatophyta</taxon>
        <taxon>Magnoliopsida</taxon>
        <taxon>eudicotyledons</taxon>
        <taxon>Gunneridae</taxon>
        <taxon>Pentapetalae</taxon>
        <taxon>rosids</taxon>
        <taxon>fabids</taxon>
        <taxon>Fabales</taxon>
        <taxon>Fabaceae</taxon>
        <taxon>Papilionoideae</taxon>
        <taxon>50 kb inversion clade</taxon>
        <taxon>genistoids sensu lato</taxon>
        <taxon>core genistoids</taxon>
        <taxon>Genisteae</taxon>
        <taxon>Lupinus</taxon>
    </lineage>
</organism>
<dbReference type="Pfam" id="PF20431">
    <property type="entry name" value="E_motif"/>
    <property type="match status" value="1"/>
</dbReference>
<dbReference type="GO" id="GO:0009451">
    <property type="term" value="P:RNA modification"/>
    <property type="evidence" value="ECO:0007669"/>
    <property type="project" value="InterPro"/>
</dbReference>
<dbReference type="Pfam" id="PF01535">
    <property type="entry name" value="PPR"/>
    <property type="match status" value="1"/>
</dbReference>
<evidence type="ECO:0000256" key="1">
    <source>
        <dbReference type="ARBA" id="ARBA00006643"/>
    </source>
</evidence>
<dbReference type="InterPro" id="IPR032867">
    <property type="entry name" value="DYW_dom"/>
</dbReference>
<dbReference type="AlphaFoldDB" id="A0A6A4QZN6"/>
<evidence type="ECO:0000313" key="6">
    <source>
        <dbReference type="EMBL" id="KAE9619888.1"/>
    </source>
</evidence>
<dbReference type="Pfam" id="PF13041">
    <property type="entry name" value="PPR_2"/>
    <property type="match status" value="4"/>
</dbReference>
<comment type="similarity">
    <text evidence="1">Belongs to the PPR family. PCMP-H subfamily.</text>
</comment>
<dbReference type="EMBL" id="WOCE01000002">
    <property type="protein sequence ID" value="KAE9619888.1"/>
    <property type="molecule type" value="Genomic_DNA"/>
</dbReference>
<dbReference type="GO" id="GO:0003723">
    <property type="term" value="F:RNA binding"/>
    <property type="evidence" value="ECO:0007669"/>
    <property type="project" value="InterPro"/>
</dbReference>
<feature type="repeat" description="PPR" evidence="3">
    <location>
        <begin position="126"/>
        <end position="160"/>
    </location>
</feature>
<protein>
    <submittedName>
        <fullName evidence="6">Putative tetratricopeptide-like helical domain, DYW domain-containing protein</fullName>
    </submittedName>
</protein>
<proteinExistence type="inferred from homology"/>
<keyword evidence="2" id="KW-0677">Repeat</keyword>
<feature type="region of interest" description="Disordered" evidence="4">
    <location>
        <begin position="37"/>
        <end position="56"/>
    </location>
</feature>
<dbReference type="FunFam" id="1.25.40.10:FF:000343">
    <property type="entry name" value="Pentatricopeptide repeat-containing protein At3g58590"/>
    <property type="match status" value="1"/>
</dbReference>
<dbReference type="PANTHER" id="PTHR47926">
    <property type="entry name" value="PENTATRICOPEPTIDE REPEAT-CONTAINING PROTEIN"/>
    <property type="match status" value="1"/>
</dbReference>
<evidence type="ECO:0000259" key="5">
    <source>
        <dbReference type="Pfam" id="PF14432"/>
    </source>
</evidence>
<dbReference type="GO" id="GO:0008270">
    <property type="term" value="F:zinc ion binding"/>
    <property type="evidence" value="ECO:0007669"/>
    <property type="project" value="InterPro"/>
</dbReference>
<feature type="repeat" description="PPR" evidence="3">
    <location>
        <begin position="435"/>
        <end position="469"/>
    </location>
</feature>
<comment type="caution">
    <text evidence="6">The sequence shown here is derived from an EMBL/GenBank/DDBJ whole genome shotgun (WGS) entry which is preliminary data.</text>
</comment>
<dbReference type="Gene3D" id="1.25.40.10">
    <property type="entry name" value="Tetratricopeptide repeat domain"/>
    <property type="match status" value="5"/>
</dbReference>
<dbReference type="Pfam" id="PF14432">
    <property type="entry name" value="DYW_deaminase"/>
    <property type="match status" value="1"/>
</dbReference>
<dbReference type="InterPro" id="IPR046848">
    <property type="entry name" value="E_motif"/>
</dbReference>
<dbReference type="InterPro" id="IPR046960">
    <property type="entry name" value="PPR_At4g14850-like_plant"/>
</dbReference>
<evidence type="ECO:0000256" key="2">
    <source>
        <dbReference type="ARBA" id="ARBA00022737"/>
    </source>
</evidence>
<dbReference type="InterPro" id="IPR011990">
    <property type="entry name" value="TPR-like_helical_dom_sf"/>
</dbReference>
<reference evidence="7" key="1">
    <citation type="journal article" date="2020" name="Nat. Commun.">
        <title>Genome sequence of the cluster root forming white lupin.</title>
        <authorList>
            <person name="Hufnagel B."/>
            <person name="Marques A."/>
            <person name="Soriano A."/>
            <person name="Marques L."/>
            <person name="Divol F."/>
            <person name="Doumas P."/>
            <person name="Sallet E."/>
            <person name="Mancinotti D."/>
            <person name="Carrere S."/>
            <person name="Marande W."/>
            <person name="Arribat S."/>
            <person name="Keller J."/>
            <person name="Huneau C."/>
            <person name="Blein T."/>
            <person name="Aime D."/>
            <person name="Laguerre M."/>
            <person name="Taylor J."/>
            <person name="Schubert V."/>
            <person name="Nelson M."/>
            <person name="Geu-Flores F."/>
            <person name="Crespi M."/>
            <person name="Gallardo-Guerrero K."/>
            <person name="Delaux P.-M."/>
            <person name="Salse J."/>
            <person name="Berges H."/>
            <person name="Guyot R."/>
            <person name="Gouzy J."/>
            <person name="Peret B."/>
        </authorList>
    </citation>
    <scope>NUCLEOTIDE SEQUENCE [LARGE SCALE GENOMIC DNA]</scope>
    <source>
        <strain evidence="7">cv. Amiga</strain>
    </source>
</reference>
<keyword evidence="7" id="KW-1185">Reference proteome</keyword>
<dbReference type="FunFam" id="1.25.40.10:FF:000776">
    <property type="entry name" value="Pentatricopeptide repeat-containing protein At3g13880"/>
    <property type="match status" value="1"/>
</dbReference>
<dbReference type="OrthoDB" id="1860728at2759"/>
<dbReference type="Proteomes" id="UP000447434">
    <property type="component" value="Chromosome 2"/>
</dbReference>
<dbReference type="PANTHER" id="PTHR47926:SF381">
    <property type="entry name" value="DYW DOMAIN-CONTAINING PROTEIN"/>
    <property type="match status" value="1"/>
</dbReference>
<gene>
    <name evidence="6" type="ORF">Lalb_Chr02g0158031</name>
</gene>
<evidence type="ECO:0000313" key="7">
    <source>
        <dbReference type="Proteomes" id="UP000447434"/>
    </source>
</evidence>